<proteinExistence type="predicted"/>
<sequence length="67" mass="7338">MGCSEDGDEDDTKCSICQEEYAIGDEVGRLGCEHGFHMSCINQWLRLKNWCPICKTSAGHSPSSSPS</sequence>
<dbReference type="Proteomes" id="UP001060215">
    <property type="component" value="Chromosome 14"/>
</dbReference>
<name>A0ACC0FJU1_9ERIC</name>
<reference evidence="1 2" key="1">
    <citation type="journal article" date="2022" name="Plant J.">
        <title>Chromosome-level genome of Camellia lanceoleosa provides a valuable resource for understanding genome evolution and self-incompatibility.</title>
        <authorList>
            <person name="Gong W."/>
            <person name="Xiao S."/>
            <person name="Wang L."/>
            <person name="Liao Z."/>
            <person name="Chang Y."/>
            <person name="Mo W."/>
            <person name="Hu G."/>
            <person name="Li W."/>
            <person name="Zhao G."/>
            <person name="Zhu H."/>
            <person name="Hu X."/>
            <person name="Ji K."/>
            <person name="Xiang X."/>
            <person name="Song Q."/>
            <person name="Yuan D."/>
            <person name="Jin S."/>
            <person name="Zhang L."/>
        </authorList>
    </citation>
    <scope>NUCLEOTIDE SEQUENCE [LARGE SCALE GENOMIC DNA]</scope>
    <source>
        <strain evidence="1">SQ_2022a</strain>
    </source>
</reference>
<evidence type="ECO:0000313" key="2">
    <source>
        <dbReference type="Proteomes" id="UP001060215"/>
    </source>
</evidence>
<keyword evidence="2" id="KW-1185">Reference proteome</keyword>
<evidence type="ECO:0000313" key="1">
    <source>
        <dbReference type="EMBL" id="KAI7988980.1"/>
    </source>
</evidence>
<comment type="caution">
    <text evidence="1">The sequence shown here is derived from an EMBL/GenBank/DDBJ whole genome shotgun (WGS) entry which is preliminary data.</text>
</comment>
<protein>
    <submittedName>
        <fullName evidence="1">E3 ubiquitin-protein ligase MBR2</fullName>
    </submittedName>
</protein>
<gene>
    <name evidence="1" type="ORF">LOK49_LG13G02898</name>
</gene>
<organism evidence="1 2">
    <name type="scientific">Camellia lanceoleosa</name>
    <dbReference type="NCBI Taxonomy" id="1840588"/>
    <lineage>
        <taxon>Eukaryota</taxon>
        <taxon>Viridiplantae</taxon>
        <taxon>Streptophyta</taxon>
        <taxon>Embryophyta</taxon>
        <taxon>Tracheophyta</taxon>
        <taxon>Spermatophyta</taxon>
        <taxon>Magnoliopsida</taxon>
        <taxon>eudicotyledons</taxon>
        <taxon>Gunneridae</taxon>
        <taxon>Pentapetalae</taxon>
        <taxon>asterids</taxon>
        <taxon>Ericales</taxon>
        <taxon>Theaceae</taxon>
        <taxon>Camellia</taxon>
    </lineage>
</organism>
<accession>A0ACC0FJU1</accession>
<dbReference type="EMBL" id="CM045771">
    <property type="protein sequence ID" value="KAI7988980.1"/>
    <property type="molecule type" value="Genomic_DNA"/>
</dbReference>